<dbReference type="STRING" id="1206085.SAMN05443575_0085"/>
<evidence type="ECO:0000256" key="1">
    <source>
        <dbReference type="SAM" id="Phobius"/>
    </source>
</evidence>
<protein>
    <submittedName>
        <fullName evidence="2">Uncharacterized protein</fullName>
    </submittedName>
</protein>
<dbReference type="RefSeq" id="WP_073384615.1">
    <property type="nucleotide sequence ID" value="NZ_FQVU01000001.1"/>
</dbReference>
<evidence type="ECO:0000313" key="2">
    <source>
        <dbReference type="EMBL" id="SHF49136.1"/>
    </source>
</evidence>
<gene>
    <name evidence="2" type="ORF">SAMN05443575_0085</name>
</gene>
<dbReference type="AlphaFoldDB" id="A0A1M5C3A6"/>
<keyword evidence="1" id="KW-0812">Transmembrane</keyword>
<dbReference type="Proteomes" id="UP000186132">
    <property type="component" value="Unassembled WGS sequence"/>
</dbReference>
<reference evidence="2 3" key="1">
    <citation type="submission" date="2016-11" db="EMBL/GenBank/DDBJ databases">
        <authorList>
            <person name="Jaros S."/>
            <person name="Januszkiewicz K."/>
            <person name="Wedrychowicz H."/>
        </authorList>
    </citation>
    <scope>NUCLEOTIDE SEQUENCE [LARGE SCALE GENOMIC DNA]</scope>
    <source>
        <strain evidence="2 3">DSM 45627</strain>
    </source>
</reference>
<proteinExistence type="predicted"/>
<keyword evidence="1" id="KW-1133">Transmembrane helix</keyword>
<keyword evidence="3" id="KW-1185">Reference proteome</keyword>
<dbReference type="EMBL" id="FQVU01000001">
    <property type="protein sequence ID" value="SHF49136.1"/>
    <property type="molecule type" value="Genomic_DNA"/>
</dbReference>
<accession>A0A1M5C3A6</accession>
<evidence type="ECO:0000313" key="3">
    <source>
        <dbReference type="Proteomes" id="UP000186132"/>
    </source>
</evidence>
<name>A0A1M5C3A6_9ACTN</name>
<organism evidence="2 3">
    <name type="scientific">Jatrophihabitans endophyticus</name>
    <dbReference type="NCBI Taxonomy" id="1206085"/>
    <lineage>
        <taxon>Bacteria</taxon>
        <taxon>Bacillati</taxon>
        <taxon>Actinomycetota</taxon>
        <taxon>Actinomycetes</taxon>
        <taxon>Jatrophihabitantales</taxon>
        <taxon>Jatrophihabitantaceae</taxon>
        <taxon>Jatrophihabitans</taxon>
    </lineage>
</organism>
<sequence>MANREPVDPAAAGGATPSRSRLLTGALPVTGALAAVVAIALLASPALRHELARSFARQHESYVELYFDDERTARTCPVTTTGDLALGVTVRSHLAAARQLNWNATARPSGATGTTVRHTGGTIDSRPDAAAGFTVRLTPPARHYTATIALGGRPERLTLHC</sequence>
<feature type="transmembrane region" description="Helical" evidence="1">
    <location>
        <begin position="26"/>
        <end position="47"/>
    </location>
</feature>
<keyword evidence="1" id="KW-0472">Membrane</keyword>